<organism evidence="2 3">
    <name type="scientific">Ornithinimicrobium cerasi</name>
    <dbReference type="NCBI Taxonomy" id="2248773"/>
    <lineage>
        <taxon>Bacteria</taxon>
        <taxon>Bacillati</taxon>
        <taxon>Actinomycetota</taxon>
        <taxon>Actinomycetes</taxon>
        <taxon>Micrococcales</taxon>
        <taxon>Ornithinimicrobiaceae</taxon>
        <taxon>Ornithinimicrobium</taxon>
    </lineage>
</organism>
<feature type="transmembrane region" description="Helical" evidence="1">
    <location>
        <begin position="100"/>
        <end position="122"/>
    </location>
</feature>
<keyword evidence="1" id="KW-0812">Transmembrane</keyword>
<dbReference type="RefSeq" id="WP_097188728.1">
    <property type="nucleotide sequence ID" value="NZ_OBQK01000009.1"/>
</dbReference>
<evidence type="ECO:0000313" key="2">
    <source>
        <dbReference type="EMBL" id="SOC56850.1"/>
    </source>
</evidence>
<keyword evidence="3" id="KW-1185">Reference proteome</keyword>
<keyword evidence="1" id="KW-1133">Transmembrane helix</keyword>
<dbReference type="EMBL" id="OBQK01000009">
    <property type="protein sequence ID" value="SOC56850.1"/>
    <property type="molecule type" value="Genomic_DNA"/>
</dbReference>
<dbReference type="AlphaFoldDB" id="A0A285VRZ7"/>
<dbReference type="Proteomes" id="UP000219688">
    <property type="component" value="Unassembled WGS sequence"/>
</dbReference>
<evidence type="ECO:0000256" key="1">
    <source>
        <dbReference type="SAM" id="Phobius"/>
    </source>
</evidence>
<name>A0A285VRZ7_9MICO</name>
<evidence type="ECO:0000313" key="3">
    <source>
        <dbReference type="Proteomes" id="UP000219688"/>
    </source>
</evidence>
<feature type="transmembrane region" description="Helical" evidence="1">
    <location>
        <begin position="12"/>
        <end position="34"/>
    </location>
</feature>
<proteinExistence type="predicted"/>
<protein>
    <submittedName>
        <fullName evidence="2">Uncharacterized protein</fullName>
    </submittedName>
</protein>
<sequence length="133" mass="13909">MSLSPRGSSVVGVGQPVKALLIMLVGGVLAWITGQSWSIERDAGEIFQLAMAFGTLAVVAVPAQLVGGRTCRPWLLAAAGTTGLIVPWFFALAITQQGQGVFGTTLLLMAAAYAMTYVVSWLTRAGAARWGEI</sequence>
<feature type="transmembrane region" description="Helical" evidence="1">
    <location>
        <begin position="74"/>
        <end position="94"/>
    </location>
</feature>
<accession>A0A285VRZ7</accession>
<reference evidence="3" key="1">
    <citation type="submission" date="2017-08" db="EMBL/GenBank/DDBJ databases">
        <authorList>
            <person name="Varghese N."/>
            <person name="Submissions S."/>
        </authorList>
    </citation>
    <scope>NUCLEOTIDE SEQUENCE [LARGE SCALE GENOMIC DNA]</scope>
    <source>
        <strain evidence="3">USBA17B2</strain>
    </source>
</reference>
<gene>
    <name evidence="2" type="ORF">SAMN05421879_10959</name>
</gene>
<keyword evidence="1" id="KW-0472">Membrane</keyword>
<feature type="transmembrane region" description="Helical" evidence="1">
    <location>
        <begin position="46"/>
        <end position="67"/>
    </location>
</feature>